<accession>A0A8R1YDJ8</accession>
<gene>
    <name evidence="2" type="primary">WBGene00101472</name>
</gene>
<evidence type="ECO:0000313" key="2">
    <source>
        <dbReference type="EnsemblMetazoa" id="PPA11918.1"/>
    </source>
</evidence>
<dbReference type="PROSITE" id="PS51304">
    <property type="entry name" value="GALECTIN"/>
    <property type="match status" value="1"/>
</dbReference>
<evidence type="ECO:0000256" key="1">
    <source>
        <dbReference type="ARBA" id="ARBA00022734"/>
    </source>
</evidence>
<organism evidence="2 3">
    <name type="scientific">Pristionchus pacificus</name>
    <name type="common">Parasitic nematode worm</name>
    <dbReference type="NCBI Taxonomy" id="54126"/>
    <lineage>
        <taxon>Eukaryota</taxon>
        <taxon>Metazoa</taxon>
        <taxon>Ecdysozoa</taxon>
        <taxon>Nematoda</taxon>
        <taxon>Chromadorea</taxon>
        <taxon>Rhabditida</taxon>
        <taxon>Rhabditina</taxon>
        <taxon>Diplogasteromorpha</taxon>
        <taxon>Diplogasteroidea</taxon>
        <taxon>Neodiplogasteridae</taxon>
        <taxon>Pristionchus</taxon>
    </lineage>
</organism>
<sequence length="139" mass="15321">MISSPFPVVTVSVVLFGGSDNKIVIALLANGCVKTPKTSRSSAMFSLIELHSLRLIATLSSIPTMGSILFRQLPTSLVSVPQCSQARNLWEMRRRLYGANYSLKQEKSHKMPFRLRFPKPVEVGQTIIIKGTVPAPLPQ</sequence>
<accession>A0A2A6CV90</accession>
<dbReference type="InterPro" id="IPR001079">
    <property type="entry name" value="Galectin_CRD"/>
</dbReference>
<evidence type="ECO:0000313" key="3">
    <source>
        <dbReference type="Proteomes" id="UP000005239"/>
    </source>
</evidence>
<name>A0A2A6CV90_PRIPA</name>
<proteinExistence type="predicted"/>
<keyword evidence="3" id="KW-1185">Reference proteome</keyword>
<protein>
    <submittedName>
        <fullName evidence="2">Galectin domain-containing protein</fullName>
    </submittedName>
</protein>
<dbReference type="GO" id="GO:0030246">
    <property type="term" value="F:carbohydrate binding"/>
    <property type="evidence" value="ECO:0007669"/>
    <property type="project" value="UniProtKB-KW"/>
</dbReference>
<reference evidence="3" key="1">
    <citation type="journal article" date="2008" name="Nat. Genet.">
        <title>The Pristionchus pacificus genome provides a unique perspective on nematode lifestyle and parasitism.</title>
        <authorList>
            <person name="Dieterich C."/>
            <person name="Clifton S.W."/>
            <person name="Schuster L.N."/>
            <person name="Chinwalla A."/>
            <person name="Delehaunty K."/>
            <person name="Dinkelacker I."/>
            <person name="Fulton L."/>
            <person name="Fulton R."/>
            <person name="Godfrey J."/>
            <person name="Minx P."/>
            <person name="Mitreva M."/>
            <person name="Roeseler W."/>
            <person name="Tian H."/>
            <person name="Witte H."/>
            <person name="Yang S.P."/>
            <person name="Wilson R.K."/>
            <person name="Sommer R.J."/>
        </authorList>
    </citation>
    <scope>NUCLEOTIDE SEQUENCE [LARGE SCALE GENOMIC DNA]</scope>
    <source>
        <strain evidence="3">PS312</strain>
    </source>
</reference>
<reference evidence="2" key="2">
    <citation type="submission" date="2022-06" db="UniProtKB">
        <authorList>
            <consortium name="EnsemblMetazoa"/>
        </authorList>
    </citation>
    <scope>IDENTIFICATION</scope>
    <source>
        <strain evidence="2">PS312</strain>
    </source>
</reference>
<dbReference type="EnsemblMetazoa" id="PPA11918.1">
    <property type="protein sequence ID" value="PPA11918.1"/>
    <property type="gene ID" value="WBGene00101472"/>
</dbReference>
<keyword evidence="1" id="KW-0430">Lectin</keyword>
<dbReference type="AlphaFoldDB" id="A0A2A6CV90"/>
<dbReference type="Proteomes" id="UP000005239">
    <property type="component" value="Unassembled WGS sequence"/>
</dbReference>